<gene>
    <name evidence="2" type="ORF">BDEG_21893</name>
</gene>
<evidence type="ECO:0000313" key="2">
    <source>
        <dbReference type="EMBL" id="OAJ37922.1"/>
    </source>
</evidence>
<name>A0A177WDV8_BATDL</name>
<accession>A0A177WDV8</accession>
<dbReference type="VEuPathDB" id="FungiDB:BDEG_21893"/>
<feature type="chain" id="PRO_5008077486" evidence="1">
    <location>
        <begin position="19"/>
        <end position="187"/>
    </location>
</feature>
<organism evidence="2 3">
    <name type="scientific">Batrachochytrium dendrobatidis (strain JEL423)</name>
    <dbReference type="NCBI Taxonomy" id="403673"/>
    <lineage>
        <taxon>Eukaryota</taxon>
        <taxon>Fungi</taxon>
        <taxon>Fungi incertae sedis</taxon>
        <taxon>Chytridiomycota</taxon>
        <taxon>Chytridiomycota incertae sedis</taxon>
        <taxon>Chytridiomycetes</taxon>
        <taxon>Rhizophydiales</taxon>
        <taxon>Rhizophydiales incertae sedis</taxon>
        <taxon>Batrachochytrium</taxon>
    </lineage>
</organism>
<feature type="signal peptide" evidence="1">
    <location>
        <begin position="1"/>
        <end position="18"/>
    </location>
</feature>
<evidence type="ECO:0000256" key="1">
    <source>
        <dbReference type="SAM" id="SignalP"/>
    </source>
</evidence>
<keyword evidence="1" id="KW-0732">Signal</keyword>
<protein>
    <submittedName>
        <fullName evidence="2">Uncharacterized protein</fullName>
    </submittedName>
</protein>
<dbReference type="Proteomes" id="UP000077115">
    <property type="component" value="Unassembled WGS sequence"/>
</dbReference>
<evidence type="ECO:0000313" key="3">
    <source>
        <dbReference type="Proteomes" id="UP000077115"/>
    </source>
</evidence>
<dbReference type="AlphaFoldDB" id="A0A177WDV8"/>
<reference evidence="2 3" key="2">
    <citation type="submission" date="2016-05" db="EMBL/GenBank/DDBJ databases">
        <title>Lineage-specific infection strategies underlie the spectrum of fungal disease in amphibians.</title>
        <authorList>
            <person name="Cuomo C.A."/>
            <person name="Farrer R.A."/>
            <person name="James T."/>
            <person name="Longcore J."/>
            <person name="Birren B."/>
        </authorList>
    </citation>
    <scope>NUCLEOTIDE SEQUENCE [LARGE SCALE GENOMIC DNA]</scope>
    <source>
        <strain evidence="2 3">JEL423</strain>
    </source>
</reference>
<reference evidence="2 3" key="1">
    <citation type="submission" date="2006-10" db="EMBL/GenBank/DDBJ databases">
        <title>The Genome Sequence of Batrachochytrium dendrobatidis JEL423.</title>
        <authorList>
            <consortium name="The Broad Institute Genome Sequencing Platform"/>
            <person name="Birren B."/>
            <person name="Lander E."/>
            <person name="Galagan J."/>
            <person name="Cuomo C."/>
            <person name="Devon K."/>
            <person name="Jaffe D."/>
            <person name="Butler J."/>
            <person name="Alvarez P."/>
            <person name="Gnerre S."/>
            <person name="Grabherr M."/>
            <person name="Kleber M."/>
            <person name="Mauceli E."/>
            <person name="Brockman W."/>
            <person name="Young S."/>
            <person name="LaButti K."/>
            <person name="Sykes S."/>
            <person name="DeCaprio D."/>
            <person name="Crawford M."/>
            <person name="Koehrsen M."/>
            <person name="Engels R."/>
            <person name="Montgomery P."/>
            <person name="Pearson M."/>
            <person name="Howarth C."/>
            <person name="Larson L."/>
            <person name="White J."/>
            <person name="O'Leary S."/>
            <person name="Kodira C."/>
            <person name="Zeng Q."/>
            <person name="Yandava C."/>
            <person name="Alvarado L."/>
            <person name="Longcore J."/>
            <person name="James T."/>
        </authorList>
    </citation>
    <scope>NUCLEOTIDE SEQUENCE [LARGE SCALE GENOMIC DNA]</scope>
    <source>
        <strain evidence="2 3">JEL423</strain>
    </source>
</reference>
<proteinExistence type="predicted"/>
<dbReference type="EMBL" id="DS022301">
    <property type="protein sequence ID" value="OAJ37922.1"/>
    <property type="molecule type" value="Genomic_DNA"/>
</dbReference>
<sequence length="187" mass="21016">MKISAIYVLTGLIVAMSATPIDPAVRDLFSDEPQRNMYQDQAAYQGDVVLDPPEFDESPDQQSNDIEAVRDASQEDGDLPYSIADGQSKPIRQTKVPYTRLAQSTSRQASIRSQVEADDQACKQTTQYLSILDKNLGIFLEIWDLFQEKRKEAYQEGPGITLRKAGECYKQVAYESRRRKCANKAVG</sequence>